<dbReference type="Proteomes" id="UP000504634">
    <property type="component" value="Unplaced"/>
</dbReference>
<dbReference type="GO" id="GO:0016491">
    <property type="term" value="F:oxidoreductase activity"/>
    <property type="evidence" value="ECO:0007669"/>
    <property type="project" value="UniProtKB-KW"/>
</dbReference>
<dbReference type="Pfam" id="PF00106">
    <property type="entry name" value="adh_short"/>
    <property type="match status" value="1"/>
</dbReference>
<keyword evidence="4" id="KW-0496">Mitochondrion</keyword>
<dbReference type="PRINTS" id="PR00080">
    <property type="entry name" value="SDRFAMILY"/>
</dbReference>
<proteinExistence type="inferred from homology"/>
<keyword evidence="6" id="KW-1185">Reference proteome</keyword>
<evidence type="ECO:0000256" key="1">
    <source>
        <dbReference type="ARBA" id="ARBA00004173"/>
    </source>
</evidence>
<evidence type="ECO:0000256" key="5">
    <source>
        <dbReference type="ARBA" id="ARBA00038261"/>
    </source>
</evidence>
<protein>
    <submittedName>
        <fullName evidence="7">Hydroxysteroid dehydrogenase-like protein 1</fullName>
    </submittedName>
</protein>
<evidence type="ECO:0000313" key="7">
    <source>
        <dbReference type="RefSeq" id="XP_030384021.1"/>
    </source>
</evidence>
<dbReference type="InterPro" id="IPR020904">
    <property type="entry name" value="Sc_DH/Rdtase_CS"/>
</dbReference>
<dbReference type="PROSITE" id="PS00061">
    <property type="entry name" value="ADH_SHORT"/>
    <property type="match status" value="1"/>
</dbReference>
<evidence type="ECO:0000313" key="6">
    <source>
        <dbReference type="Proteomes" id="UP000504634"/>
    </source>
</evidence>
<dbReference type="OrthoDB" id="5545019at2759"/>
<dbReference type="PANTHER" id="PTHR44889:SF1">
    <property type="entry name" value="INACTIVE HYDROXYSTEROID DEHYDROGENASE-LIKE PROTEIN 1"/>
    <property type="match status" value="1"/>
</dbReference>
<dbReference type="InterPro" id="IPR002347">
    <property type="entry name" value="SDR_fam"/>
</dbReference>
<gene>
    <name evidence="7" type="primary">LOC115631429</name>
</gene>
<reference evidence="7" key="1">
    <citation type="submission" date="2025-08" db="UniProtKB">
        <authorList>
            <consortium name="RefSeq"/>
        </authorList>
    </citation>
    <scope>IDENTIFICATION</scope>
    <source>
        <strain evidence="7">11010-0011.00</strain>
        <tissue evidence="7">Whole body</tissue>
    </source>
</reference>
<keyword evidence="2" id="KW-0521">NADP</keyword>
<comment type="similarity">
    <text evidence="5">Belongs to the short-chain dehydrogenases/reductases (SDR) family. 17-beta-HSD 3 subfamily.</text>
</comment>
<accession>A0A6J2U636</accession>
<dbReference type="AlphaFoldDB" id="A0A6J2U636"/>
<evidence type="ECO:0000256" key="3">
    <source>
        <dbReference type="ARBA" id="ARBA00023002"/>
    </source>
</evidence>
<name>A0A6J2U636_DROLE</name>
<dbReference type="InterPro" id="IPR052149">
    <property type="entry name" value="17-beta-HSD3-like"/>
</dbReference>
<evidence type="ECO:0000256" key="2">
    <source>
        <dbReference type="ARBA" id="ARBA00022857"/>
    </source>
</evidence>
<dbReference type="InterPro" id="IPR036291">
    <property type="entry name" value="NAD(P)-bd_dom_sf"/>
</dbReference>
<dbReference type="SUPFAM" id="SSF51735">
    <property type="entry name" value="NAD(P)-binding Rossmann-fold domains"/>
    <property type="match status" value="1"/>
</dbReference>
<dbReference type="RefSeq" id="XP_030384021.1">
    <property type="nucleotide sequence ID" value="XM_030528161.1"/>
</dbReference>
<sequence length="314" mass="35204">MFTALLIFIGGYTLACYLYEHLRTPLRLLVNTICEESRSVKFEYGEWAAITGSSDGIGKAYAKELASYGVNIVLIARNEEKLKAVAQEISNEYKVETKIVVADFTEGIAVYDRIEKELDKVPVAILVNNVGMSSETPGPLFKSSREHVQHIIDTNVGAVSHLCRYILKRWRENNIKGAIVNVSSGTDLQPVPYAALYAASKAYTRSLTQALQWEAHKDGILVQLLSPNFVVTKINSYSKRIMGGGLFIPSAEDYARSSVEQLRVRIDETPGFFWHHVQNALITLLPTRLRIYVVQTFFQVIVDKKHGNTFSPET</sequence>
<keyword evidence="3" id="KW-0560">Oxidoreductase</keyword>
<dbReference type="GO" id="GO:0005739">
    <property type="term" value="C:mitochondrion"/>
    <property type="evidence" value="ECO:0007669"/>
    <property type="project" value="UniProtKB-SubCell"/>
</dbReference>
<organism evidence="6 7">
    <name type="scientific">Drosophila lebanonensis</name>
    <name type="common">Fruit fly</name>
    <name type="synonym">Scaptodrosophila lebanonensis</name>
    <dbReference type="NCBI Taxonomy" id="7225"/>
    <lineage>
        <taxon>Eukaryota</taxon>
        <taxon>Metazoa</taxon>
        <taxon>Ecdysozoa</taxon>
        <taxon>Arthropoda</taxon>
        <taxon>Hexapoda</taxon>
        <taxon>Insecta</taxon>
        <taxon>Pterygota</taxon>
        <taxon>Neoptera</taxon>
        <taxon>Endopterygota</taxon>
        <taxon>Diptera</taxon>
        <taxon>Brachycera</taxon>
        <taxon>Muscomorpha</taxon>
        <taxon>Ephydroidea</taxon>
        <taxon>Drosophilidae</taxon>
        <taxon>Scaptodrosophila</taxon>
    </lineage>
</organism>
<dbReference type="PANTHER" id="PTHR44889">
    <property type="entry name" value="INACTIVE HYDROXYSTEROID DEHYDROGENASE-LIKE PROTEIN 1"/>
    <property type="match status" value="1"/>
</dbReference>
<dbReference type="FunFam" id="3.40.50.720:FF:000137">
    <property type="entry name" value="Hydroxysteroid (17-beta) dehydrogenase 3"/>
    <property type="match status" value="1"/>
</dbReference>
<evidence type="ECO:0000256" key="4">
    <source>
        <dbReference type="ARBA" id="ARBA00023128"/>
    </source>
</evidence>
<dbReference type="PRINTS" id="PR00081">
    <property type="entry name" value="GDHRDH"/>
</dbReference>
<comment type="subcellular location">
    <subcellularLocation>
        <location evidence="1">Mitochondrion</location>
    </subcellularLocation>
</comment>
<dbReference type="GeneID" id="115631429"/>
<dbReference type="Gene3D" id="3.40.50.720">
    <property type="entry name" value="NAD(P)-binding Rossmann-like Domain"/>
    <property type="match status" value="1"/>
</dbReference>
<dbReference type="PIRSF" id="PIRSF000126">
    <property type="entry name" value="11-beta-HSD1"/>
    <property type="match status" value="1"/>
</dbReference>
<dbReference type="CDD" id="cd05356">
    <property type="entry name" value="17beta-HSD1_like_SDR_c"/>
    <property type="match status" value="1"/>
</dbReference>